<dbReference type="Pfam" id="PF04865">
    <property type="entry name" value="Baseplate_J"/>
    <property type="match status" value="1"/>
</dbReference>
<dbReference type="InterPro" id="IPR058530">
    <property type="entry name" value="Baseplate_J-like_C"/>
</dbReference>
<feature type="domain" description="Baseplate protein J-like barrel" evidence="2">
    <location>
        <begin position="92"/>
        <end position="168"/>
    </location>
</feature>
<comment type="similarity">
    <text evidence="1">Belongs to the Mu gp47/PBSX XkdT family.</text>
</comment>
<dbReference type="InterPro" id="IPR052399">
    <property type="entry name" value="Phage_Baseplate_Assmbl_Protein"/>
</dbReference>
<dbReference type="PANTHER" id="PTHR37829">
    <property type="entry name" value="PHAGE-LIKE ELEMENT PBSX PROTEIN XKDT"/>
    <property type="match status" value="1"/>
</dbReference>
<accession>A0AAU7Y674</accession>
<gene>
    <name evidence="5" type="ORF">ABS648_05170</name>
</gene>
<dbReference type="Pfam" id="PF26079">
    <property type="entry name" value="Baseplate_J_C"/>
    <property type="match status" value="1"/>
</dbReference>
<evidence type="ECO:0000313" key="5">
    <source>
        <dbReference type="EMBL" id="XBY65161.1"/>
    </source>
</evidence>
<evidence type="ECO:0000259" key="3">
    <source>
        <dbReference type="Pfam" id="PF26078"/>
    </source>
</evidence>
<organism evidence="5">
    <name type="scientific">Pseudomonas solani</name>
    <dbReference type="NCBI Taxonomy" id="2731552"/>
    <lineage>
        <taxon>Bacteria</taxon>
        <taxon>Pseudomonadati</taxon>
        <taxon>Pseudomonadota</taxon>
        <taxon>Gammaproteobacteria</taxon>
        <taxon>Pseudomonadales</taxon>
        <taxon>Pseudomonadaceae</taxon>
        <taxon>Pseudomonas</taxon>
    </lineage>
</organism>
<feature type="domain" description="Baseplate J-like central" evidence="3">
    <location>
        <begin position="194"/>
        <end position="268"/>
    </location>
</feature>
<protein>
    <submittedName>
        <fullName evidence="5">Baseplate J/gp47 family protein</fullName>
    </submittedName>
</protein>
<dbReference type="RefSeq" id="WP_350447765.1">
    <property type="nucleotide sequence ID" value="NZ_CP158373.1"/>
</dbReference>
<proteinExistence type="inferred from homology"/>
<dbReference type="EMBL" id="CP158373">
    <property type="protein sequence ID" value="XBY65161.1"/>
    <property type="molecule type" value="Genomic_DNA"/>
</dbReference>
<evidence type="ECO:0000259" key="2">
    <source>
        <dbReference type="Pfam" id="PF04865"/>
    </source>
</evidence>
<reference evidence="5" key="1">
    <citation type="submission" date="2023-08" db="EMBL/GenBank/DDBJ databases">
        <title>Increased levels of nutrients transform a symbiont into a lethal pathobiont.</title>
        <authorList>
            <person name="Lachnit T."/>
            <person name="Ulrich L."/>
            <person name="Willmer F.M."/>
            <person name="Hasenbein T."/>
            <person name="Steiner L.X."/>
            <person name="Wolters M."/>
            <person name="Herbst E.M."/>
            <person name="Deines P."/>
        </authorList>
    </citation>
    <scope>NUCLEOTIDE SEQUENCE</scope>
    <source>
        <strain evidence="5">T3</strain>
    </source>
</reference>
<sequence length="354" mass="37277">MAFTIPALEETREDIRADIETWLPGTQARTRRTALGVIAFAQAGGINGLHAHLDYLQRNFLPDEQADAPGVERWARRYGLWYRPATLASGPVTVTGSIGTTLPAGTALQYTQDQVYVTTSELVLVGASGAVEVEAQAGGQVGNLAAGTRISLVSPVAGISSVAIVAAGGITGGADDENLNGLRQRVFRRMSEPPKGGSLADYETWALEAHASVTRAWASEHEQGAGSVTVRLACDNNPDPIPGAAVVDACKAYIDQRRPAGRRSVYVVPPVAKPVAYRVRLVPNTAQVKAAVEAELRDLHRRDAEPGGGLLISRIREAVSIAAGESDNTVLAPTANVTTATGELAVFGSIEWVV</sequence>
<dbReference type="AlphaFoldDB" id="A0AAU7Y674"/>
<feature type="domain" description="Baseplate J-like C-terminal" evidence="4">
    <location>
        <begin position="278"/>
        <end position="352"/>
    </location>
</feature>
<evidence type="ECO:0000256" key="1">
    <source>
        <dbReference type="ARBA" id="ARBA00038087"/>
    </source>
</evidence>
<dbReference type="InterPro" id="IPR058531">
    <property type="entry name" value="Baseplate_J_M"/>
</dbReference>
<dbReference type="Pfam" id="PF26078">
    <property type="entry name" value="Baseplate_J_M"/>
    <property type="match status" value="1"/>
</dbReference>
<dbReference type="PANTHER" id="PTHR37829:SF3">
    <property type="entry name" value="PROTEIN JAYE-RELATED"/>
    <property type="match status" value="1"/>
</dbReference>
<evidence type="ECO:0000259" key="4">
    <source>
        <dbReference type="Pfam" id="PF26079"/>
    </source>
</evidence>
<name>A0AAU7Y674_9PSED</name>
<dbReference type="InterPro" id="IPR006949">
    <property type="entry name" value="Barrel_Baseplate_J-like"/>
</dbReference>